<dbReference type="HAMAP" id="MF_00484">
    <property type="entry name" value="Glycogen_synth"/>
    <property type="match status" value="1"/>
</dbReference>
<keyword evidence="5" id="KW-0328">Glycosyltransferase</keyword>
<dbReference type="GO" id="GO:0004373">
    <property type="term" value="F:alpha-1,4-glucan glucosyltransferase (UDP-glucose donor) activity"/>
    <property type="evidence" value="ECO:0007669"/>
    <property type="project" value="InterPro"/>
</dbReference>
<dbReference type="SMART" id="SM01066">
    <property type="entry name" value="CBM_25"/>
    <property type="match status" value="2"/>
</dbReference>
<feature type="region of interest" description="Disordered" evidence="9">
    <location>
        <begin position="425"/>
        <end position="521"/>
    </location>
</feature>
<keyword evidence="12" id="KW-1185">Reference proteome</keyword>
<evidence type="ECO:0000256" key="9">
    <source>
        <dbReference type="SAM" id="MobiDB-lite"/>
    </source>
</evidence>
<gene>
    <name evidence="11" type="ORF">CYMTET_47632</name>
</gene>
<dbReference type="Pfam" id="PF08323">
    <property type="entry name" value="Glyco_transf_5"/>
    <property type="match status" value="1"/>
</dbReference>
<dbReference type="EC" id="2.4.1.21" evidence="4"/>
<dbReference type="InterPro" id="IPR001296">
    <property type="entry name" value="Glyco_trans_1"/>
</dbReference>
<dbReference type="InterPro" id="IPR013534">
    <property type="entry name" value="Starch_synth_cat_dom"/>
</dbReference>
<reference evidence="11 12" key="1">
    <citation type="journal article" date="2015" name="Genome Biol. Evol.">
        <title>Comparative Genomics of a Bacterivorous Green Alga Reveals Evolutionary Causalities and Consequences of Phago-Mixotrophic Mode of Nutrition.</title>
        <authorList>
            <person name="Burns J.A."/>
            <person name="Paasch A."/>
            <person name="Narechania A."/>
            <person name="Kim E."/>
        </authorList>
    </citation>
    <scope>NUCLEOTIDE SEQUENCE [LARGE SCALE GENOMIC DNA]</scope>
    <source>
        <strain evidence="11 12">PLY_AMNH</strain>
    </source>
</reference>
<evidence type="ECO:0000256" key="7">
    <source>
        <dbReference type="ARBA" id="ARBA00022922"/>
    </source>
</evidence>
<keyword evidence="8" id="KW-0175">Coiled coil</keyword>
<dbReference type="SUPFAM" id="SSF53756">
    <property type="entry name" value="UDP-Glycosyltransferase/glycogen phosphorylase"/>
    <property type="match status" value="1"/>
</dbReference>
<comment type="caution">
    <text evidence="11">The sequence shown here is derived from an EMBL/GenBank/DDBJ whole genome shotgun (WGS) entry which is preliminary data.</text>
</comment>
<evidence type="ECO:0000256" key="6">
    <source>
        <dbReference type="ARBA" id="ARBA00022679"/>
    </source>
</evidence>
<feature type="region of interest" description="Disordered" evidence="9">
    <location>
        <begin position="1"/>
        <end position="80"/>
    </location>
</feature>
<feature type="compositionally biased region" description="Acidic residues" evidence="9">
    <location>
        <begin position="159"/>
        <end position="193"/>
    </location>
</feature>
<keyword evidence="6" id="KW-0808">Transferase</keyword>
<dbReference type="Gene3D" id="2.60.40.10">
    <property type="entry name" value="Immunoglobulins"/>
    <property type="match status" value="1"/>
</dbReference>
<evidence type="ECO:0000256" key="1">
    <source>
        <dbReference type="ARBA" id="ARBA00001478"/>
    </source>
</evidence>
<feature type="domain" description="Carbohydrate binding module family 25" evidence="10">
    <location>
        <begin position="892"/>
        <end position="982"/>
    </location>
</feature>
<evidence type="ECO:0000256" key="2">
    <source>
        <dbReference type="ARBA" id="ARBA00004727"/>
    </source>
</evidence>
<dbReference type="Pfam" id="PF16760">
    <property type="entry name" value="CBM53"/>
    <property type="match status" value="1"/>
</dbReference>
<dbReference type="Pfam" id="PF00534">
    <property type="entry name" value="Glycos_transf_1"/>
    <property type="match status" value="1"/>
</dbReference>
<evidence type="ECO:0000313" key="11">
    <source>
        <dbReference type="EMBL" id="KAK3242687.1"/>
    </source>
</evidence>
<name>A0AAE0BTW6_9CHLO</name>
<comment type="catalytic activity">
    <reaction evidence="1">
        <text>[(1-&gt;4)-alpha-D-glucosyl](n) + ADP-alpha-D-glucose = [(1-&gt;4)-alpha-D-glucosyl](n+1) + ADP + H(+)</text>
        <dbReference type="Rhea" id="RHEA:18189"/>
        <dbReference type="Rhea" id="RHEA-COMP:9584"/>
        <dbReference type="Rhea" id="RHEA-COMP:9587"/>
        <dbReference type="ChEBI" id="CHEBI:15378"/>
        <dbReference type="ChEBI" id="CHEBI:15444"/>
        <dbReference type="ChEBI" id="CHEBI:57498"/>
        <dbReference type="ChEBI" id="CHEBI:456216"/>
        <dbReference type="EC" id="2.4.1.21"/>
    </reaction>
</comment>
<dbReference type="InterPro" id="IPR013783">
    <property type="entry name" value="Ig-like_fold"/>
</dbReference>
<organism evidence="11 12">
    <name type="scientific">Cymbomonas tetramitiformis</name>
    <dbReference type="NCBI Taxonomy" id="36881"/>
    <lineage>
        <taxon>Eukaryota</taxon>
        <taxon>Viridiplantae</taxon>
        <taxon>Chlorophyta</taxon>
        <taxon>Pyramimonadophyceae</taxon>
        <taxon>Pyramimonadales</taxon>
        <taxon>Pyramimonadaceae</taxon>
        <taxon>Cymbomonas</taxon>
    </lineage>
</organism>
<dbReference type="PANTHER" id="PTHR46083:SF5">
    <property type="entry name" value="STARCH SYNTHASE 3, CHLOROPLASTIC_AMYLOPLASTIC"/>
    <property type="match status" value="1"/>
</dbReference>
<evidence type="ECO:0000256" key="3">
    <source>
        <dbReference type="ARBA" id="ARBA00010281"/>
    </source>
</evidence>
<feature type="compositionally biased region" description="Basic and acidic residues" evidence="9">
    <location>
        <begin position="502"/>
        <end position="521"/>
    </location>
</feature>
<evidence type="ECO:0000256" key="8">
    <source>
        <dbReference type="SAM" id="Coils"/>
    </source>
</evidence>
<sequence>MKATSGLAPRAAPRVAADHKPSLLKGTSSKGRAAPSRGVHGVASPVSSKSLSSKLHYSRLRASNPKGVRPDGTAGPISASVDTYSSEQLPAPDRLALAEQELLDLFDPASPPPKASVVSAMRRKISMIQKEVDDQAAGLTPAEAAEEPLAEAATQPLAEDAELAADVDEEEAPSEPEAPTEPEAPAEPEEAEVLAEAAAAEPEAAEPNSMVGSRAEKEMVLMKKTQILLLLQERANLQQELAKGLSTDPRLLTEAQAAAEEAKKALTKAIAAKAAVDVAQADFDAAVAAEAQAAEDAQIAAAEAEIKAEAAEAAAAAEAEEQAAAEAAAAAEAEAAAAAEAAEVEAVVAAAEAEAAAAAEAEAAAAVEAEAAAAAEAAEAEATAEAAAAAEAAEAEAAAAAEAASEYAQSKAAETEELVFAFDESEDVEAEPADQLASAEAEAEAAVAAQQAVEAEMRSASEADDMEATADDKAQADVETEATGSGGGEGGCGGGGEGGAEAEAKAAAEAEAEAKLAAEAEAKEAAEAEAAAEAEEAAAEQKRIALQAMAADLARLQAEKAKLEAKLQPGSEPVVEEPVEKSTPVEAAADVAPLLEEAASEQPAEPEMQPAAVAEEPAIVEPAVMVEVEVAPAVEEEEPVTSAAPQVVDDETLMKQQAEAELVELRATMYDTWVTEEREHAERKVDELQTALRGSIGMAASAKDGVFFVVPAMPSPGEAATLYYSTSNTALNGREVKMHLGTNSWMTPSGEAGAFLESEMEPVAAEDMPVGSLVGGNVGGDWKSLGFTVPEEAMVLNFVCSDGAHVWDNNDSNDYHITVSGGEERLQAGREPLLEDLFKKLLSGRETEEREKCLANAKRNFMKMKAKAESMRVLRRRQEHVLYTVPEQIVAGQPVTIHYNPCNTCLSGSPEVYILGGWNRWHHDEPIAHTKMEYSDKDSSHMEVTIDVPSDVCLMDLVFCNGLGEGATYDNKNKLDYHLPVTGGVDKVTGEVVKEKQLHVCHITVEMAPIAKVGGLGDVATSLGRAVQEEGHKVELILPKYDTIKWGLVDNLQHNMTFHWGGCNINVYHGKVEGLDVYFLDPENGFFNCGTIYGADWLPIPMTDPERFGYFSKAALEFMLQSKRYPDIIHIHDWQTAPAAKSYWEDYHNYGMSEPRMVFTIHNLNYGLPLVAEAMQFSQMATTVSPTYSLEVSGNEAINPHLDKFLGVRNGIDPDIWDPLVDPLLPVNFGAKDLVEGKTRCKDELRARSNLAGGSNKPIVGVVTRLTTQKGIHLIKHAIYRALDRGCQVVLLGSAPDPKMQEDWDQMANDLRTTYWEDACLHLYYDEPLSHLIYAGSDMLLVPSIFEPCGLSQLIAMAYGTVPIVRRTGGLADTVFDVDHDAAKAEWEGYGTNGFSFDSPDNEGMDYALNRAIDLWYDDNAEFRALQKRCLEQDWSWNRPALDYIEIYHAAMK</sequence>
<dbReference type="GO" id="GO:0009011">
    <property type="term" value="F:alpha-1,4-glucan glucosyltransferase (ADP-glucose donor) activity"/>
    <property type="evidence" value="ECO:0007669"/>
    <property type="project" value="UniProtKB-EC"/>
</dbReference>
<feature type="compositionally biased region" description="Gly residues" evidence="9">
    <location>
        <begin position="484"/>
        <end position="499"/>
    </location>
</feature>
<protein>
    <recommendedName>
        <fullName evidence="4">starch synthase</fullName>
        <ecNumber evidence="4">2.4.1.21</ecNumber>
    </recommendedName>
</protein>
<feature type="coiled-coil region" evidence="8">
    <location>
        <begin position="252"/>
        <end position="410"/>
    </location>
</feature>
<dbReference type="GO" id="GO:0019252">
    <property type="term" value="P:starch biosynthetic process"/>
    <property type="evidence" value="ECO:0007669"/>
    <property type="project" value="UniProtKB-KW"/>
</dbReference>
<feature type="compositionally biased region" description="Low complexity" evidence="9">
    <location>
        <begin position="194"/>
        <end position="207"/>
    </location>
</feature>
<dbReference type="GO" id="GO:2001070">
    <property type="term" value="F:starch binding"/>
    <property type="evidence" value="ECO:0007669"/>
    <property type="project" value="InterPro"/>
</dbReference>
<dbReference type="EMBL" id="LGRX02033135">
    <property type="protein sequence ID" value="KAK3242687.1"/>
    <property type="molecule type" value="Genomic_DNA"/>
</dbReference>
<dbReference type="InterPro" id="IPR005085">
    <property type="entry name" value="CBM25"/>
</dbReference>
<dbReference type="CDD" id="cd03791">
    <property type="entry name" value="GT5_Glycogen_synthase_DULL1-like"/>
    <property type="match status" value="1"/>
</dbReference>
<feature type="region of interest" description="Disordered" evidence="9">
    <location>
        <begin position="132"/>
        <end position="212"/>
    </location>
</feature>
<proteinExistence type="inferred from homology"/>
<evidence type="ECO:0000256" key="4">
    <source>
        <dbReference type="ARBA" id="ARBA00012588"/>
    </source>
</evidence>
<evidence type="ECO:0000256" key="5">
    <source>
        <dbReference type="ARBA" id="ARBA00022676"/>
    </source>
</evidence>
<dbReference type="Proteomes" id="UP001190700">
    <property type="component" value="Unassembled WGS sequence"/>
</dbReference>
<comment type="pathway">
    <text evidence="2">Glycan biosynthesis; starch biosynthesis.</text>
</comment>
<feature type="compositionally biased region" description="Low complexity" evidence="9">
    <location>
        <begin position="444"/>
        <end position="454"/>
    </location>
</feature>
<keyword evidence="7" id="KW-0750">Starch biosynthesis</keyword>
<accession>A0AAE0BTW6</accession>
<evidence type="ECO:0000259" key="10">
    <source>
        <dbReference type="SMART" id="SM01066"/>
    </source>
</evidence>
<dbReference type="Gene3D" id="3.40.50.2000">
    <property type="entry name" value="Glycogen Phosphorylase B"/>
    <property type="match status" value="2"/>
</dbReference>
<feature type="domain" description="Carbohydrate binding module family 25" evidence="10">
    <location>
        <begin position="717"/>
        <end position="820"/>
    </location>
</feature>
<comment type="similarity">
    <text evidence="3">Belongs to the glycosyltransferase 1 family. Bacterial/plant glycogen synthase subfamily.</text>
</comment>
<evidence type="ECO:0000313" key="12">
    <source>
        <dbReference type="Proteomes" id="UP001190700"/>
    </source>
</evidence>
<dbReference type="PANTHER" id="PTHR46083">
    <property type="match status" value="1"/>
</dbReference>
<dbReference type="InterPro" id="IPR011835">
    <property type="entry name" value="GS/SS"/>
</dbReference>